<reference evidence="2 3" key="1">
    <citation type="submission" date="2024-03" db="EMBL/GenBank/DDBJ databases">
        <title>Human intestinal bacterial collection.</title>
        <authorList>
            <person name="Pauvert C."/>
            <person name="Hitch T.C.A."/>
            <person name="Clavel T."/>
        </authorList>
    </citation>
    <scope>NUCLEOTIDE SEQUENCE [LARGE SCALE GENOMIC DNA]</scope>
    <source>
        <strain evidence="2 3">CLA-AA-H255</strain>
    </source>
</reference>
<organism evidence="2 3">
    <name type="scientific">[Lactobacillus] rogosae</name>
    <dbReference type="NCBI Taxonomy" id="706562"/>
    <lineage>
        <taxon>Bacteria</taxon>
        <taxon>Bacillati</taxon>
        <taxon>Bacillota</taxon>
        <taxon>Clostridia</taxon>
        <taxon>Lachnospirales</taxon>
        <taxon>Lachnospiraceae</taxon>
        <taxon>Lachnospira</taxon>
    </lineage>
</organism>
<name>A0ABV1BU78_9FIRM</name>
<comment type="caution">
    <text evidence="2">The sequence shown here is derived from an EMBL/GenBank/DDBJ whole genome shotgun (WGS) entry which is preliminary data.</text>
</comment>
<dbReference type="RefSeq" id="WP_022501602.1">
    <property type="nucleotide sequence ID" value="NZ_DAWCMB010000060.1"/>
</dbReference>
<dbReference type="EMBL" id="JBBMER010000003">
    <property type="protein sequence ID" value="MEQ2379289.1"/>
    <property type="molecule type" value="Genomic_DNA"/>
</dbReference>
<evidence type="ECO:0000313" key="3">
    <source>
        <dbReference type="Proteomes" id="UP001442364"/>
    </source>
</evidence>
<gene>
    <name evidence="2" type="ORF">WMO14_05280</name>
</gene>
<evidence type="ECO:0000256" key="1">
    <source>
        <dbReference type="SAM" id="MobiDB-lite"/>
    </source>
</evidence>
<evidence type="ECO:0000313" key="2">
    <source>
        <dbReference type="EMBL" id="MEQ2379289.1"/>
    </source>
</evidence>
<sequence>MVVKLNNGAVREIKKAEPIVEKRFTFNGDTLRMVAKANSSKEDITGILFKLKDGRDDDISVFAVNEDAVLVGNLQYSEVQRILDMLLTKGYVDISVYDYQPKTSIIADTVFDEGKSKPYCLDGFQATTNMVIPGIGNNFCLTTADVFNTMGRVCGPAADNNTEELIGGKPSHSGEYDEDMQDDLSDDEWKDF</sequence>
<protein>
    <recommendedName>
        <fullName evidence="4">DUF669 domain-containing protein</fullName>
    </recommendedName>
</protein>
<keyword evidence="3" id="KW-1185">Reference proteome</keyword>
<dbReference type="Proteomes" id="UP001442364">
    <property type="component" value="Unassembled WGS sequence"/>
</dbReference>
<accession>A0ABV1BU78</accession>
<feature type="compositionally biased region" description="Acidic residues" evidence="1">
    <location>
        <begin position="176"/>
        <end position="192"/>
    </location>
</feature>
<feature type="region of interest" description="Disordered" evidence="1">
    <location>
        <begin position="159"/>
        <end position="192"/>
    </location>
</feature>
<evidence type="ECO:0008006" key="4">
    <source>
        <dbReference type="Google" id="ProtNLM"/>
    </source>
</evidence>
<proteinExistence type="predicted"/>